<feature type="binding site" evidence="5">
    <location>
        <position position="382"/>
    </location>
    <ligand>
        <name>(S)-malate</name>
        <dbReference type="ChEBI" id="CHEBI:15589"/>
    </ligand>
</feature>
<evidence type="ECO:0000313" key="11">
    <source>
        <dbReference type="Proteomes" id="UP000256970"/>
    </source>
</evidence>
<dbReference type="AlphaFoldDB" id="A0A383VHL6"/>
<evidence type="ECO:0000256" key="2">
    <source>
        <dbReference type="ARBA" id="ARBA00008785"/>
    </source>
</evidence>
<dbReference type="InterPro" id="IPR012301">
    <property type="entry name" value="Malic_N_dom"/>
</dbReference>
<dbReference type="PRINTS" id="PR00072">
    <property type="entry name" value="MALOXRDTASE"/>
</dbReference>
<dbReference type="SMART" id="SM00919">
    <property type="entry name" value="Malic_M"/>
    <property type="match status" value="1"/>
</dbReference>
<dbReference type="Proteomes" id="UP000256970">
    <property type="component" value="Unassembled WGS sequence"/>
</dbReference>
<feature type="active site" description="Proton donor" evidence="4">
    <location>
        <position position="76"/>
    </location>
</feature>
<dbReference type="Gene3D" id="3.40.50.10380">
    <property type="entry name" value="Malic enzyme, N-terminal domain"/>
    <property type="match status" value="1"/>
</dbReference>
<proteinExistence type="inferred from homology"/>
<protein>
    <recommendedName>
        <fullName evidence="7">Malic enzyme</fullName>
    </recommendedName>
</protein>
<comment type="cofactor">
    <cofactor evidence="1">
        <name>Mn(2+)</name>
        <dbReference type="ChEBI" id="CHEBI:29035"/>
    </cofactor>
</comment>
<dbReference type="InterPro" id="IPR012302">
    <property type="entry name" value="Malic_NAD-bd"/>
</dbReference>
<dbReference type="Pfam" id="PF03949">
    <property type="entry name" value="Malic_M"/>
    <property type="match status" value="1"/>
</dbReference>
<evidence type="ECO:0000259" key="9">
    <source>
        <dbReference type="SMART" id="SM01274"/>
    </source>
</evidence>
<dbReference type="EMBL" id="FNXT01000410">
    <property type="protein sequence ID" value="SZX64433.1"/>
    <property type="molecule type" value="Genomic_DNA"/>
</dbReference>
<dbReference type="SUPFAM" id="SSF53223">
    <property type="entry name" value="Aminoacid dehydrogenase-like, N-terminal domain"/>
    <property type="match status" value="1"/>
</dbReference>
<evidence type="ECO:0000313" key="10">
    <source>
        <dbReference type="EMBL" id="SZX64433.1"/>
    </source>
</evidence>
<organism evidence="10 11">
    <name type="scientific">Tetradesmus obliquus</name>
    <name type="common">Green alga</name>
    <name type="synonym">Acutodesmus obliquus</name>
    <dbReference type="NCBI Taxonomy" id="3088"/>
    <lineage>
        <taxon>Eukaryota</taxon>
        <taxon>Viridiplantae</taxon>
        <taxon>Chlorophyta</taxon>
        <taxon>core chlorophytes</taxon>
        <taxon>Chlorophyceae</taxon>
        <taxon>CS clade</taxon>
        <taxon>Sphaeropleales</taxon>
        <taxon>Scenedesmaceae</taxon>
        <taxon>Tetradesmus</taxon>
    </lineage>
</organism>
<dbReference type="PANTHER" id="PTHR23406:SF68">
    <property type="entry name" value="MALIC ENZYME"/>
    <property type="match status" value="1"/>
</dbReference>
<name>A0A383VHL6_TETOB</name>
<keyword evidence="3 6" id="KW-0479">Metal-binding</keyword>
<dbReference type="GO" id="GO:0006108">
    <property type="term" value="P:malate metabolic process"/>
    <property type="evidence" value="ECO:0007669"/>
    <property type="project" value="TreeGrafter"/>
</dbReference>
<evidence type="ECO:0000256" key="4">
    <source>
        <dbReference type="PIRSR" id="PIRSR000106-1"/>
    </source>
</evidence>
<dbReference type="InterPro" id="IPR036291">
    <property type="entry name" value="NAD(P)-bd_dom_sf"/>
</dbReference>
<feature type="binding site" evidence="6">
    <location>
        <position position="242"/>
    </location>
    <ligand>
        <name>a divalent metal cation</name>
        <dbReference type="ChEBI" id="CHEBI:60240"/>
    </ligand>
</feature>
<dbReference type="PIRSF" id="PIRSF000106">
    <property type="entry name" value="ME"/>
    <property type="match status" value="1"/>
</dbReference>
<keyword evidence="11" id="KW-1185">Reference proteome</keyword>
<dbReference type="Gene3D" id="3.40.50.720">
    <property type="entry name" value="NAD(P)-binding Rossmann-like Domain"/>
    <property type="match status" value="1"/>
</dbReference>
<evidence type="ECO:0000256" key="7">
    <source>
        <dbReference type="RuleBase" id="RU003426"/>
    </source>
</evidence>
<dbReference type="NCBIfam" id="NF010052">
    <property type="entry name" value="PRK13529.1"/>
    <property type="match status" value="1"/>
</dbReference>
<feature type="binding site" evidence="6">
    <location>
        <position position="218"/>
    </location>
    <ligand>
        <name>a divalent metal cation</name>
        <dbReference type="ChEBI" id="CHEBI:60240"/>
    </ligand>
</feature>
<dbReference type="Pfam" id="PF00390">
    <property type="entry name" value="malic"/>
    <property type="match status" value="1"/>
</dbReference>
<dbReference type="InterPro" id="IPR046346">
    <property type="entry name" value="Aminoacid_DH-like_N_sf"/>
</dbReference>
<evidence type="ECO:0000256" key="3">
    <source>
        <dbReference type="ARBA" id="ARBA00022723"/>
    </source>
</evidence>
<dbReference type="InterPro" id="IPR015884">
    <property type="entry name" value="Malic_enzyme_CS"/>
</dbReference>
<feature type="binding site" evidence="5">
    <location>
        <position position="427"/>
    </location>
    <ligand>
        <name>(S)-malate</name>
        <dbReference type="ChEBI" id="CHEBI:15589"/>
    </ligand>
</feature>
<evidence type="ECO:0000259" key="8">
    <source>
        <dbReference type="SMART" id="SM00919"/>
    </source>
</evidence>
<dbReference type="InterPro" id="IPR001891">
    <property type="entry name" value="Malic_OxRdtase"/>
</dbReference>
<dbReference type="PANTHER" id="PTHR23406">
    <property type="entry name" value="MALIC ENZYME-RELATED"/>
    <property type="match status" value="1"/>
</dbReference>
<dbReference type="FunFam" id="3.40.50.720:FF:000635">
    <property type="entry name" value="NADP-dependent malic enzyme"/>
    <property type="match status" value="1"/>
</dbReference>
<evidence type="ECO:0000256" key="6">
    <source>
        <dbReference type="PIRSR" id="PIRSR000106-3"/>
    </source>
</evidence>
<dbReference type="InterPro" id="IPR037062">
    <property type="entry name" value="Malic_N_dom_sf"/>
</dbReference>
<feature type="active site" description="Proton acceptor" evidence="4">
    <location>
        <position position="147"/>
    </location>
</feature>
<reference evidence="10 11" key="1">
    <citation type="submission" date="2016-10" db="EMBL/GenBank/DDBJ databases">
        <authorList>
            <person name="Cai Z."/>
        </authorList>
    </citation>
    <scope>NUCLEOTIDE SEQUENCE [LARGE SCALE GENOMIC DNA]</scope>
</reference>
<dbReference type="CDD" id="cd05312">
    <property type="entry name" value="NAD_bind_1_malic_enz"/>
    <property type="match status" value="1"/>
</dbReference>
<dbReference type="GO" id="GO:0004473">
    <property type="term" value="F:malate dehydrogenase (decarboxylating) (NADP+) activity"/>
    <property type="evidence" value="ECO:0007669"/>
    <property type="project" value="TreeGrafter"/>
</dbReference>
<feature type="domain" description="Malic enzyme N-terminal" evidence="9">
    <location>
        <begin position="50"/>
        <end position="233"/>
    </location>
</feature>
<dbReference type="PROSITE" id="PS00331">
    <property type="entry name" value="MALIC_ENZYMES"/>
    <property type="match status" value="1"/>
</dbReference>
<comment type="similarity">
    <text evidence="2 7">Belongs to the malic enzymes family.</text>
</comment>
<gene>
    <name evidence="10" type="ORF">BQ4739_LOCUS4943</name>
</gene>
<accession>A0A383VHL6</accession>
<comment type="cofactor">
    <cofactor evidence="6">
        <name>Mg(2+)</name>
        <dbReference type="ChEBI" id="CHEBI:18420"/>
    </cofactor>
    <cofactor evidence="6">
        <name>Mn(2+)</name>
        <dbReference type="ChEBI" id="CHEBI:29035"/>
    </cofactor>
    <text evidence="6">Divalent metal cations. Prefers magnesium or manganese.</text>
</comment>
<feature type="binding site" evidence="5">
    <location>
        <position position="129"/>
    </location>
    <ligand>
        <name>(S)-malate</name>
        <dbReference type="ChEBI" id="CHEBI:15589"/>
    </ligand>
</feature>
<feature type="domain" description="Malic enzyme NAD-binding" evidence="8">
    <location>
        <begin position="243"/>
        <end position="496"/>
    </location>
</feature>
<keyword evidence="7" id="KW-0560">Oxidoreductase</keyword>
<dbReference type="GO" id="GO:0046872">
    <property type="term" value="F:metal ion binding"/>
    <property type="evidence" value="ECO:0007669"/>
    <property type="project" value="UniProtKB-KW"/>
</dbReference>
<evidence type="ECO:0000256" key="1">
    <source>
        <dbReference type="ARBA" id="ARBA00001936"/>
    </source>
</evidence>
<sequence length="525" mass="57532">MATATITLSRSSLDLADARFKSLKGPIDADLMWEVFCGIPEGIDRYLVLRDLLTVAPKVYYQLLLRHTETILPFIYTPTVGEACERYHQLPLKTRGLYLTLHDRGNILNKLQAWPTQDIKVTVITDGERILGLGDLGANGMGISEGKITLYTAAAGVDPQQCLPICVDAGTNNPKLLADPDYRGIKAPRLTGAEFDGFMAEVMEGLRAWRPHLLVQFEDFGNNNAFRLLEAWRHKMCAFNDDIQGTACITLAGLLSAVRATGKPLQQHRLLFLGAGEAGTGIGELVAQYLHLRHGLSLKEGRQRCFFLDSKGLVCSSRSNLQHHKQPFAHDVPFCPDLKSAITALKPTALIGVSTIAKAFNQEVVGAMCGLAERPIIFPLSNPTSKSECSFEDAFRWSNGKVLFASGSPFAPLHGAAGALHHPAQANNAYIFPAVGFAAVLTQSREITDEMFVLAAEELSKMTDMQELEQGRLFPPFQRIRAISKALAGRVAQHMVAAGLGALPGDFTGDWEAYVADRMWHHDHM</sequence>
<dbReference type="SUPFAM" id="SSF51735">
    <property type="entry name" value="NAD(P)-binding Rossmann-fold domains"/>
    <property type="match status" value="1"/>
</dbReference>
<dbReference type="GO" id="GO:0051287">
    <property type="term" value="F:NAD binding"/>
    <property type="evidence" value="ECO:0007669"/>
    <property type="project" value="InterPro"/>
</dbReference>
<dbReference type="STRING" id="3088.A0A383VHL6"/>
<feature type="binding site" evidence="6">
    <location>
        <position position="219"/>
    </location>
    <ligand>
        <name>a divalent metal cation</name>
        <dbReference type="ChEBI" id="CHEBI:60240"/>
    </ligand>
</feature>
<evidence type="ECO:0000256" key="5">
    <source>
        <dbReference type="PIRSR" id="PIRSR000106-2"/>
    </source>
</evidence>
<dbReference type="SMART" id="SM01274">
    <property type="entry name" value="malic"/>
    <property type="match status" value="1"/>
</dbReference>